<accession>A0ABR1VFE3</accession>
<reference evidence="1 2" key="1">
    <citation type="submission" date="2023-01" db="EMBL/GenBank/DDBJ databases">
        <title>Analysis of 21 Apiospora genomes using comparative genomics revels a genus with tremendous synthesis potential of carbohydrate active enzymes and secondary metabolites.</title>
        <authorList>
            <person name="Sorensen T."/>
        </authorList>
    </citation>
    <scope>NUCLEOTIDE SEQUENCE [LARGE SCALE GENOMIC DNA]</scope>
    <source>
        <strain evidence="1 2">CBS 83171</strain>
    </source>
</reference>
<dbReference type="EMBL" id="JAQQWM010000004">
    <property type="protein sequence ID" value="KAK8068613.1"/>
    <property type="molecule type" value="Genomic_DNA"/>
</dbReference>
<keyword evidence="2" id="KW-1185">Reference proteome</keyword>
<gene>
    <name evidence="1" type="ORF">PG996_007725</name>
</gene>
<organism evidence="1 2">
    <name type="scientific">Apiospora saccharicola</name>
    <dbReference type="NCBI Taxonomy" id="335842"/>
    <lineage>
        <taxon>Eukaryota</taxon>
        <taxon>Fungi</taxon>
        <taxon>Dikarya</taxon>
        <taxon>Ascomycota</taxon>
        <taxon>Pezizomycotina</taxon>
        <taxon>Sordariomycetes</taxon>
        <taxon>Xylariomycetidae</taxon>
        <taxon>Amphisphaeriales</taxon>
        <taxon>Apiosporaceae</taxon>
        <taxon>Apiospora</taxon>
    </lineage>
</organism>
<dbReference type="Proteomes" id="UP001446871">
    <property type="component" value="Unassembled WGS sequence"/>
</dbReference>
<evidence type="ECO:0000313" key="2">
    <source>
        <dbReference type="Proteomes" id="UP001446871"/>
    </source>
</evidence>
<protein>
    <submittedName>
        <fullName evidence="1">Uncharacterized protein</fullName>
    </submittedName>
</protein>
<sequence>MAAESFLTDSGVRLCRKQKYSFALGNNIFHWLAYLDELTIAVKWHGRGAQDEHDGRDAGCDLHGDMVG</sequence>
<proteinExistence type="predicted"/>
<comment type="caution">
    <text evidence="1">The sequence shown here is derived from an EMBL/GenBank/DDBJ whole genome shotgun (WGS) entry which is preliminary data.</text>
</comment>
<evidence type="ECO:0000313" key="1">
    <source>
        <dbReference type="EMBL" id="KAK8068613.1"/>
    </source>
</evidence>
<name>A0ABR1VFE3_9PEZI</name>